<feature type="region of interest" description="Disordered" evidence="1">
    <location>
        <begin position="69"/>
        <end position="90"/>
    </location>
</feature>
<keyword evidence="4" id="KW-1185">Reference proteome</keyword>
<evidence type="ECO:0000256" key="2">
    <source>
        <dbReference type="SAM" id="Phobius"/>
    </source>
</evidence>
<keyword evidence="2" id="KW-0472">Membrane</keyword>
<dbReference type="EMBL" id="AP027732">
    <property type="protein sequence ID" value="BDZ51132.1"/>
    <property type="molecule type" value="Genomic_DNA"/>
</dbReference>
<dbReference type="Proteomes" id="UP001321486">
    <property type="component" value="Chromosome"/>
</dbReference>
<gene>
    <name evidence="3" type="ORF">GCM10025867_33730</name>
</gene>
<evidence type="ECO:0000313" key="4">
    <source>
        <dbReference type="Proteomes" id="UP001321486"/>
    </source>
</evidence>
<evidence type="ECO:0000256" key="1">
    <source>
        <dbReference type="SAM" id="MobiDB-lite"/>
    </source>
</evidence>
<name>A0ABN6Y1B0_9MICO</name>
<evidence type="ECO:0000313" key="3">
    <source>
        <dbReference type="EMBL" id="BDZ51132.1"/>
    </source>
</evidence>
<accession>A0ABN6Y1B0</accession>
<sequence>MSGVREPRFRRGSGRSSAPGAGDLDARETRRAALAIGWQIMLASAVVVLGIVVIAIVFILHQALPREQIEADHSPGRTSTSTPAMSCRRW</sequence>
<proteinExistence type="predicted"/>
<protein>
    <submittedName>
        <fullName evidence="3">Uncharacterized protein</fullName>
    </submittedName>
</protein>
<reference evidence="4" key="1">
    <citation type="journal article" date="2019" name="Int. J. Syst. Evol. Microbiol.">
        <title>The Global Catalogue of Microorganisms (GCM) 10K type strain sequencing project: providing services to taxonomists for standard genome sequencing and annotation.</title>
        <authorList>
            <consortium name="The Broad Institute Genomics Platform"/>
            <consortium name="The Broad Institute Genome Sequencing Center for Infectious Disease"/>
            <person name="Wu L."/>
            <person name="Ma J."/>
        </authorList>
    </citation>
    <scope>NUCLEOTIDE SEQUENCE [LARGE SCALE GENOMIC DNA]</scope>
    <source>
        <strain evidence="4">NBRC 108728</strain>
    </source>
</reference>
<keyword evidence="2" id="KW-0812">Transmembrane</keyword>
<organism evidence="3 4">
    <name type="scientific">Frondihabitans sucicola</name>
    <dbReference type="NCBI Taxonomy" id="1268041"/>
    <lineage>
        <taxon>Bacteria</taxon>
        <taxon>Bacillati</taxon>
        <taxon>Actinomycetota</taxon>
        <taxon>Actinomycetes</taxon>
        <taxon>Micrococcales</taxon>
        <taxon>Microbacteriaceae</taxon>
        <taxon>Frondihabitans</taxon>
    </lineage>
</organism>
<dbReference type="RefSeq" id="WP_286343971.1">
    <property type="nucleotide sequence ID" value="NZ_AP027732.1"/>
</dbReference>
<keyword evidence="2" id="KW-1133">Transmembrane helix</keyword>
<feature type="transmembrane region" description="Helical" evidence="2">
    <location>
        <begin position="36"/>
        <end position="60"/>
    </location>
</feature>
<feature type="region of interest" description="Disordered" evidence="1">
    <location>
        <begin position="1"/>
        <end position="25"/>
    </location>
</feature>